<keyword evidence="3" id="KW-0274">FAD</keyword>
<keyword evidence="4" id="KW-0560">Oxidoreductase</keyword>
<evidence type="ECO:0000256" key="1">
    <source>
        <dbReference type="ARBA" id="ARBA00001974"/>
    </source>
</evidence>
<dbReference type="EMBL" id="AP028909">
    <property type="protein sequence ID" value="BES88266.1"/>
    <property type="molecule type" value="Genomic_DNA"/>
</dbReference>
<keyword evidence="11" id="KW-1185">Reference proteome</keyword>
<sequence>MDPLIHGFTRMALAGCGREGRGFKYRSLSMTIHGNHRRDSSSTNPSFDVVVVGGGIVGVAAAREILLQKPHLTCAIVEKEPDLGCHQSSHNSGVIHAALYERGLANKVQDMRVIEKSEISSVEKYCVGIKALHSPHTGIVDWGLVTKSFGEDFKEVGGAIIFNYELSSFSYGDSNATADIAKYPIELISEDKKKVNAGYVLCCGGLFADRIAKLTGGSREPVVLPVRGEFLELVEEKRYLIQGNIYPVPNPKFPFLGVHFTPRIDGKILVGPNAVLAFSREGYSYSDVSIADCMEYLRYPGFRKLALNNASFGVEEFFKSMFLQLQLKKLRQFIPQITAVDLKKGPSGVRAQALNLNGELVEDFVFDGGDESNPRILHCRNAPSPAATSSLAIAQVLADKMFEIMAK</sequence>
<keyword evidence="2" id="KW-0285">Flavoprotein</keyword>
<dbReference type="InterPro" id="IPR036188">
    <property type="entry name" value="FAD/NAD-bd_sf"/>
</dbReference>
<proteinExistence type="inferred from homology"/>
<evidence type="ECO:0000256" key="5">
    <source>
        <dbReference type="ARBA" id="ARBA00036066"/>
    </source>
</evidence>
<name>A0ABN7A7L6_9HEMI</name>
<evidence type="ECO:0000256" key="8">
    <source>
        <dbReference type="ARBA" id="ARBA00041137"/>
    </source>
</evidence>
<dbReference type="EC" id="1.1.99.2" evidence="7"/>
<dbReference type="Gene3D" id="3.30.9.10">
    <property type="entry name" value="D-Amino Acid Oxidase, subunit A, domain 2"/>
    <property type="match status" value="1"/>
</dbReference>
<feature type="domain" description="FAD dependent oxidoreductase" evidence="9">
    <location>
        <begin position="100"/>
        <end position="399"/>
    </location>
</feature>
<evidence type="ECO:0000313" key="11">
    <source>
        <dbReference type="Proteomes" id="UP001307889"/>
    </source>
</evidence>
<organism evidence="10 11">
    <name type="scientific">Nesidiocoris tenuis</name>
    <dbReference type="NCBI Taxonomy" id="355587"/>
    <lineage>
        <taxon>Eukaryota</taxon>
        <taxon>Metazoa</taxon>
        <taxon>Ecdysozoa</taxon>
        <taxon>Arthropoda</taxon>
        <taxon>Hexapoda</taxon>
        <taxon>Insecta</taxon>
        <taxon>Pterygota</taxon>
        <taxon>Neoptera</taxon>
        <taxon>Paraneoptera</taxon>
        <taxon>Hemiptera</taxon>
        <taxon>Heteroptera</taxon>
        <taxon>Panheteroptera</taxon>
        <taxon>Cimicomorpha</taxon>
        <taxon>Miridae</taxon>
        <taxon>Dicyphina</taxon>
        <taxon>Nesidiocoris</taxon>
    </lineage>
</organism>
<dbReference type="Gene3D" id="3.50.50.60">
    <property type="entry name" value="FAD/NAD(P)-binding domain"/>
    <property type="match status" value="2"/>
</dbReference>
<reference evidence="10 11" key="1">
    <citation type="submission" date="2023-09" db="EMBL/GenBank/DDBJ databases">
        <title>Nesidiocoris tenuis whole genome shotgun sequence.</title>
        <authorList>
            <person name="Shibata T."/>
            <person name="Shimoda M."/>
            <person name="Kobayashi T."/>
            <person name="Uehara T."/>
        </authorList>
    </citation>
    <scope>NUCLEOTIDE SEQUENCE [LARGE SCALE GENOMIC DNA]</scope>
    <source>
        <strain evidence="10 11">Japan</strain>
    </source>
</reference>
<evidence type="ECO:0000259" key="9">
    <source>
        <dbReference type="Pfam" id="PF01266"/>
    </source>
</evidence>
<dbReference type="SUPFAM" id="SSF51905">
    <property type="entry name" value="FAD/NAD(P)-binding domain"/>
    <property type="match status" value="1"/>
</dbReference>
<dbReference type="PANTHER" id="PTHR43104:SF2">
    <property type="entry name" value="L-2-HYDROXYGLUTARATE DEHYDROGENASE, MITOCHONDRIAL"/>
    <property type="match status" value="1"/>
</dbReference>
<protein>
    <recommendedName>
        <fullName evidence="8">L-2-hydroxyglutarate dehydrogenase, mitochondrial</fullName>
        <ecNumber evidence="7">1.1.99.2</ecNumber>
    </recommendedName>
</protein>
<dbReference type="PANTHER" id="PTHR43104">
    <property type="entry name" value="L-2-HYDROXYGLUTARATE DEHYDROGENASE, MITOCHONDRIAL"/>
    <property type="match status" value="1"/>
</dbReference>
<comment type="catalytic activity">
    <reaction evidence="5">
        <text>(S)-2-hydroxyglutarate + A = 2-oxoglutarate + AH2</text>
        <dbReference type="Rhea" id="RHEA:21252"/>
        <dbReference type="ChEBI" id="CHEBI:13193"/>
        <dbReference type="ChEBI" id="CHEBI:16782"/>
        <dbReference type="ChEBI" id="CHEBI:16810"/>
        <dbReference type="ChEBI" id="CHEBI:17499"/>
        <dbReference type="EC" id="1.1.99.2"/>
    </reaction>
</comment>
<comment type="cofactor">
    <cofactor evidence="1">
        <name>FAD</name>
        <dbReference type="ChEBI" id="CHEBI:57692"/>
    </cofactor>
</comment>
<evidence type="ECO:0000256" key="7">
    <source>
        <dbReference type="ARBA" id="ARBA00038878"/>
    </source>
</evidence>
<evidence type="ECO:0000256" key="6">
    <source>
        <dbReference type="ARBA" id="ARBA00037941"/>
    </source>
</evidence>
<evidence type="ECO:0000256" key="2">
    <source>
        <dbReference type="ARBA" id="ARBA00022630"/>
    </source>
</evidence>
<dbReference type="Pfam" id="PF01266">
    <property type="entry name" value="DAO"/>
    <property type="match status" value="1"/>
</dbReference>
<comment type="similarity">
    <text evidence="6">Belongs to the L2HGDH family.</text>
</comment>
<dbReference type="InterPro" id="IPR006076">
    <property type="entry name" value="FAD-dep_OxRdtase"/>
</dbReference>
<evidence type="ECO:0000256" key="4">
    <source>
        <dbReference type="ARBA" id="ARBA00023002"/>
    </source>
</evidence>
<gene>
    <name evidence="10" type="ORF">NTJ_01071</name>
</gene>
<dbReference type="Proteomes" id="UP001307889">
    <property type="component" value="Chromosome 1"/>
</dbReference>
<evidence type="ECO:0000313" key="10">
    <source>
        <dbReference type="EMBL" id="BES88266.1"/>
    </source>
</evidence>
<accession>A0ABN7A7L6</accession>
<evidence type="ECO:0000256" key="3">
    <source>
        <dbReference type="ARBA" id="ARBA00022827"/>
    </source>
</evidence>